<organism evidence="3 4">
    <name type="scientific">Paractinoplanes brasiliensis</name>
    <dbReference type="NCBI Taxonomy" id="52695"/>
    <lineage>
        <taxon>Bacteria</taxon>
        <taxon>Bacillati</taxon>
        <taxon>Actinomycetota</taxon>
        <taxon>Actinomycetes</taxon>
        <taxon>Micromonosporales</taxon>
        <taxon>Micromonosporaceae</taxon>
        <taxon>Paractinoplanes</taxon>
    </lineage>
</organism>
<protein>
    <submittedName>
        <fullName evidence="3">Uncharacterized protein YndB with AHSA1/START domain</fullName>
    </submittedName>
</protein>
<gene>
    <name evidence="3" type="ORF">C8E87_6620</name>
</gene>
<dbReference type="AlphaFoldDB" id="A0A4V3C5U7"/>
<sequence>MSFDVGAARDARLEGAGEPWTLVFVRELRQPPPVVWEALTDPAELDQWAPFVPVRDLNEPGVTTFTMVDGDNREDTPAVVRVVEAPKVLEYTWGQDLLRWELEPAGDGTLLTLRHTLVEPSDPASVTTGWHVCVVVLQHLLDGDPHGVIRGREAERYGFDALREAYGKILGRAAG</sequence>
<dbReference type="InterPro" id="IPR013538">
    <property type="entry name" value="ASHA1/2-like_C"/>
</dbReference>
<dbReference type="InterPro" id="IPR023393">
    <property type="entry name" value="START-like_dom_sf"/>
</dbReference>
<dbReference type="Proteomes" id="UP000294901">
    <property type="component" value="Unassembled WGS sequence"/>
</dbReference>
<proteinExistence type="inferred from homology"/>
<name>A0A4V3C5U7_9ACTN</name>
<dbReference type="Gene3D" id="3.30.530.20">
    <property type="match status" value="1"/>
</dbReference>
<reference evidence="3 4" key="1">
    <citation type="submission" date="2019-03" db="EMBL/GenBank/DDBJ databases">
        <title>Sequencing the genomes of 1000 actinobacteria strains.</title>
        <authorList>
            <person name="Klenk H.-P."/>
        </authorList>
    </citation>
    <scope>NUCLEOTIDE SEQUENCE [LARGE SCALE GENOMIC DNA]</scope>
    <source>
        <strain evidence="3 4">DSM 43805</strain>
    </source>
</reference>
<evidence type="ECO:0000313" key="4">
    <source>
        <dbReference type="Proteomes" id="UP000294901"/>
    </source>
</evidence>
<dbReference type="SUPFAM" id="SSF55961">
    <property type="entry name" value="Bet v1-like"/>
    <property type="match status" value="1"/>
</dbReference>
<dbReference type="Pfam" id="PF08327">
    <property type="entry name" value="AHSA1"/>
    <property type="match status" value="1"/>
</dbReference>
<dbReference type="CDD" id="cd08899">
    <property type="entry name" value="SRPBCC_CalC_Aha1-like_6"/>
    <property type="match status" value="1"/>
</dbReference>
<evidence type="ECO:0000313" key="3">
    <source>
        <dbReference type="EMBL" id="TDO31208.1"/>
    </source>
</evidence>
<dbReference type="EMBL" id="SNWR01000002">
    <property type="protein sequence ID" value="TDO31208.1"/>
    <property type="molecule type" value="Genomic_DNA"/>
</dbReference>
<evidence type="ECO:0000256" key="1">
    <source>
        <dbReference type="ARBA" id="ARBA00006817"/>
    </source>
</evidence>
<evidence type="ECO:0000259" key="2">
    <source>
        <dbReference type="Pfam" id="PF08327"/>
    </source>
</evidence>
<dbReference type="RefSeq" id="WP_133877352.1">
    <property type="nucleotide sequence ID" value="NZ_BOMD01000046.1"/>
</dbReference>
<feature type="domain" description="Activator of Hsp90 ATPase homologue 1/2-like C-terminal" evidence="2">
    <location>
        <begin position="31"/>
        <end position="141"/>
    </location>
</feature>
<keyword evidence="4" id="KW-1185">Reference proteome</keyword>
<dbReference type="OrthoDB" id="9803476at2"/>
<comment type="caution">
    <text evidence="3">The sequence shown here is derived from an EMBL/GenBank/DDBJ whole genome shotgun (WGS) entry which is preliminary data.</text>
</comment>
<accession>A0A4V3C5U7</accession>
<comment type="similarity">
    <text evidence="1">Belongs to the AHA1 family.</text>
</comment>